<dbReference type="InterPro" id="IPR053134">
    <property type="entry name" value="RNA-dir_DNA_polymerase"/>
</dbReference>
<dbReference type="PANTHER" id="PTHR24559:SF439">
    <property type="entry name" value="RETROTRANSPOSON, UNCLASSIFIED-LIKE PROTEIN"/>
    <property type="match status" value="1"/>
</dbReference>
<reference evidence="3 4" key="1">
    <citation type="submission" date="2019-08" db="EMBL/GenBank/DDBJ databases">
        <title>Draft genome sequences of two oriental melons (Cucumis melo L. var makuwa).</title>
        <authorList>
            <person name="Kwon S.-Y."/>
        </authorList>
    </citation>
    <scope>NUCLEOTIDE SEQUENCE [LARGE SCALE GENOMIC DNA]</scope>
    <source>
        <strain evidence="4">cv. Chang Bougi</strain>
        <strain evidence="3">cv. SW 3</strain>
        <tissue evidence="2">Leaf</tissue>
    </source>
</reference>
<dbReference type="OrthoDB" id="6513643at2759"/>
<evidence type="ECO:0000313" key="3">
    <source>
        <dbReference type="Proteomes" id="UP000321393"/>
    </source>
</evidence>
<comment type="caution">
    <text evidence="2">The sequence shown here is derived from an EMBL/GenBank/DDBJ whole genome shotgun (WGS) entry which is preliminary data.</text>
</comment>
<dbReference type="AlphaFoldDB" id="A0A5D3D7W3"/>
<proteinExistence type="predicted"/>
<name>A0A5D3D7W3_CUCMM</name>
<protein>
    <submittedName>
        <fullName evidence="2">Uncharacterized protein</fullName>
    </submittedName>
</protein>
<dbReference type="SUPFAM" id="SSF56672">
    <property type="entry name" value="DNA/RNA polymerases"/>
    <property type="match status" value="1"/>
</dbReference>
<dbReference type="Gene3D" id="3.10.10.10">
    <property type="entry name" value="HIV Type 1 Reverse Transcriptase, subunit A, domain 1"/>
    <property type="match status" value="1"/>
</dbReference>
<evidence type="ECO:0000313" key="1">
    <source>
        <dbReference type="EMBL" id="KAA0065858.1"/>
    </source>
</evidence>
<sequence length="525" mass="59945">MDEKTSNPSILHYVPLSRRKKGESPFVESPQGLKVGDIDVLKESFTTPLTKITKQEIKIDLTEASLPQRRTKDGFDPKAYKLMAKAGYEFTTHTEFKSLKIHEQPKLSSTQKKLLREGHVIPMSRKGLGYKSPEPIRITKKGKEKVVDNNRITIKEVDSMEEKEGDSQRTSAFDRISPHVAHAPVFERLSMTKAERKDHQSTSNLDRRSAFQRLTMTFKKEKGICQASMTTRPLTFERLSIAKKKNAQTPRAPIINRLEDGAPRVQTDSSIDTKKKESTSRASVWRRIKHIDVESCHDKEFPCEEDSEQGEGEISCHHSTILEELEIETPEEDAEDVPQSLEDGGQSTIDELKEVNLGTIEEPHPTFISASLSSEEDGKYMSLLTEYKDIFAWSYKEMSGLDPKVAVHHLAIKPGYRPIKQAQRCFRPELIPQIEVEVNKLIEAGFIHEVKYPTWIANIVPVRKRNGQLRVCVDFCDLNNACLKDDFPLPITEIVVDPTTGHEAYPLWMGRLDIIKYEWSFKMKK</sequence>
<dbReference type="PANTHER" id="PTHR24559">
    <property type="entry name" value="TRANSPOSON TY3-I GAG-POL POLYPROTEIN"/>
    <property type="match status" value="1"/>
</dbReference>
<accession>A0A5D3D7W3</accession>
<dbReference type="Proteomes" id="UP000321393">
    <property type="component" value="Unassembled WGS sequence"/>
</dbReference>
<dbReference type="EMBL" id="SSTD01006836">
    <property type="protein sequence ID" value="TYK19593.1"/>
    <property type="molecule type" value="Genomic_DNA"/>
</dbReference>
<dbReference type="EMBL" id="SSTE01001018">
    <property type="protein sequence ID" value="KAA0065858.1"/>
    <property type="molecule type" value="Genomic_DNA"/>
</dbReference>
<evidence type="ECO:0000313" key="4">
    <source>
        <dbReference type="Proteomes" id="UP000321947"/>
    </source>
</evidence>
<dbReference type="Proteomes" id="UP000321947">
    <property type="component" value="Unassembled WGS sequence"/>
</dbReference>
<organism evidence="2 4">
    <name type="scientific">Cucumis melo var. makuwa</name>
    <name type="common">Oriental melon</name>
    <dbReference type="NCBI Taxonomy" id="1194695"/>
    <lineage>
        <taxon>Eukaryota</taxon>
        <taxon>Viridiplantae</taxon>
        <taxon>Streptophyta</taxon>
        <taxon>Embryophyta</taxon>
        <taxon>Tracheophyta</taxon>
        <taxon>Spermatophyta</taxon>
        <taxon>Magnoliopsida</taxon>
        <taxon>eudicotyledons</taxon>
        <taxon>Gunneridae</taxon>
        <taxon>Pentapetalae</taxon>
        <taxon>rosids</taxon>
        <taxon>fabids</taxon>
        <taxon>Cucurbitales</taxon>
        <taxon>Cucurbitaceae</taxon>
        <taxon>Benincaseae</taxon>
        <taxon>Cucumis</taxon>
    </lineage>
</organism>
<gene>
    <name evidence="2" type="ORF">E5676_scaffold1539G00020</name>
    <name evidence="1" type="ORF">E6C27_scaffold538G00050</name>
</gene>
<dbReference type="InterPro" id="IPR043502">
    <property type="entry name" value="DNA/RNA_pol_sf"/>
</dbReference>
<evidence type="ECO:0000313" key="2">
    <source>
        <dbReference type="EMBL" id="TYK19593.1"/>
    </source>
</evidence>